<dbReference type="InterPro" id="IPR037191">
    <property type="entry name" value="VPS9_dom_sf"/>
</dbReference>
<sequence>MDTAASHSSSSSIMFYDFLDKMRNPASLNLVKSIKSFIVSFQFSSANPENDSERVQEFFSTMEAAIMEHPLWAGATDDEFDCSMERNTS</sequence>
<name>A0A6N2ML91_SALVM</name>
<dbReference type="GO" id="GO:0005829">
    <property type="term" value="C:cytosol"/>
    <property type="evidence" value="ECO:0007669"/>
    <property type="project" value="TreeGrafter"/>
</dbReference>
<dbReference type="InterPro" id="IPR045046">
    <property type="entry name" value="Vps9-like"/>
</dbReference>
<evidence type="ECO:0000259" key="1">
    <source>
        <dbReference type="Pfam" id="PF18151"/>
    </source>
</evidence>
<dbReference type="GO" id="GO:0031267">
    <property type="term" value="F:small GTPase binding"/>
    <property type="evidence" value="ECO:0007669"/>
    <property type="project" value="TreeGrafter"/>
</dbReference>
<accession>A0A6N2ML91</accession>
<gene>
    <name evidence="2" type="ORF">SVIM_LOCUS387173</name>
</gene>
<feature type="domain" description="RABX5 catalytic core helical" evidence="1">
    <location>
        <begin position="32"/>
        <end position="85"/>
    </location>
</feature>
<organism evidence="2">
    <name type="scientific">Salix viminalis</name>
    <name type="common">Common osier</name>
    <name type="synonym">Basket willow</name>
    <dbReference type="NCBI Taxonomy" id="40686"/>
    <lineage>
        <taxon>Eukaryota</taxon>
        <taxon>Viridiplantae</taxon>
        <taxon>Streptophyta</taxon>
        <taxon>Embryophyta</taxon>
        <taxon>Tracheophyta</taxon>
        <taxon>Spermatophyta</taxon>
        <taxon>Magnoliopsida</taxon>
        <taxon>eudicotyledons</taxon>
        <taxon>Gunneridae</taxon>
        <taxon>Pentapetalae</taxon>
        <taxon>rosids</taxon>
        <taxon>fabids</taxon>
        <taxon>Malpighiales</taxon>
        <taxon>Salicaceae</taxon>
        <taxon>Saliceae</taxon>
        <taxon>Salix</taxon>
    </lineage>
</organism>
<dbReference type="GO" id="GO:0016192">
    <property type="term" value="P:vesicle-mediated transport"/>
    <property type="evidence" value="ECO:0007669"/>
    <property type="project" value="InterPro"/>
</dbReference>
<reference evidence="2" key="1">
    <citation type="submission" date="2019-03" db="EMBL/GenBank/DDBJ databases">
        <authorList>
            <person name="Mank J."/>
            <person name="Almeida P."/>
        </authorList>
    </citation>
    <scope>NUCLEOTIDE SEQUENCE</scope>
    <source>
        <strain evidence="2">78183</strain>
    </source>
</reference>
<dbReference type="Gene3D" id="1.10.246.120">
    <property type="match status" value="1"/>
</dbReference>
<dbReference type="InterPro" id="IPR041545">
    <property type="entry name" value="DUF5601"/>
</dbReference>
<protein>
    <recommendedName>
        <fullName evidence="1">RABX5 catalytic core helical domain-containing protein</fullName>
    </recommendedName>
</protein>
<dbReference type="Pfam" id="PF18151">
    <property type="entry name" value="DUF5601"/>
    <property type="match status" value="1"/>
</dbReference>
<dbReference type="AlphaFoldDB" id="A0A6N2ML91"/>
<dbReference type="EMBL" id="CAADRP010001863">
    <property type="protein sequence ID" value="VFU54931.1"/>
    <property type="molecule type" value="Genomic_DNA"/>
</dbReference>
<dbReference type="PANTHER" id="PTHR23101:SF63">
    <property type="entry name" value="VACUOLAR PROTEIN SORTING-ASSOCIATED PROTEIN 9A-LIKE ISOFORM X1"/>
    <property type="match status" value="1"/>
</dbReference>
<evidence type="ECO:0000313" key="2">
    <source>
        <dbReference type="EMBL" id="VFU54931.1"/>
    </source>
</evidence>
<dbReference type="GO" id="GO:0005085">
    <property type="term" value="F:guanyl-nucleotide exchange factor activity"/>
    <property type="evidence" value="ECO:0007669"/>
    <property type="project" value="InterPro"/>
</dbReference>
<dbReference type="GO" id="GO:0030139">
    <property type="term" value="C:endocytic vesicle"/>
    <property type="evidence" value="ECO:0007669"/>
    <property type="project" value="TreeGrafter"/>
</dbReference>
<dbReference type="PANTHER" id="PTHR23101">
    <property type="entry name" value="RAB GDP/GTP EXCHANGE FACTOR"/>
    <property type="match status" value="1"/>
</dbReference>
<dbReference type="SUPFAM" id="SSF109993">
    <property type="entry name" value="VPS9 domain"/>
    <property type="match status" value="1"/>
</dbReference>
<proteinExistence type="predicted"/>